<accession>A0A699X5Y9</accession>
<evidence type="ECO:0000313" key="1">
    <source>
        <dbReference type="EMBL" id="GFD54919.1"/>
    </source>
</evidence>
<dbReference type="AlphaFoldDB" id="A0A699X5Y9"/>
<proteinExistence type="predicted"/>
<dbReference type="NCBIfam" id="TIGR04057">
    <property type="entry name" value="SusC_RagA_signa"/>
    <property type="match status" value="1"/>
</dbReference>
<dbReference type="EMBL" id="BKCJ011811776">
    <property type="protein sequence ID" value="GFD54919.1"/>
    <property type="molecule type" value="Genomic_DNA"/>
</dbReference>
<sequence length="95" mass="10216">LRNLPIAGLNPDDIADITILKDAAATAIYGARAANGVIVVTTKKGKKGPVAISFNANTFIAQRPDFDKLNLMNSNEKVDFELGLISRPDLTYRDG</sequence>
<feature type="non-terminal residue" evidence="1">
    <location>
        <position position="1"/>
    </location>
</feature>
<reference evidence="1" key="1">
    <citation type="journal article" date="2019" name="Sci. Rep.">
        <title>Draft genome of Tanacetum cinerariifolium, the natural source of mosquito coil.</title>
        <authorList>
            <person name="Yamashiro T."/>
            <person name="Shiraishi A."/>
            <person name="Satake H."/>
            <person name="Nakayama K."/>
        </authorList>
    </citation>
    <scope>NUCLEOTIDE SEQUENCE</scope>
</reference>
<name>A0A699X5Y9_TANCI</name>
<dbReference type="SUPFAM" id="SSF56935">
    <property type="entry name" value="Porins"/>
    <property type="match status" value="1"/>
</dbReference>
<protein>
    <submittedName>
        <fullName evidence="1">Uncharacterized protein</fullName>
    </submittedName>
</protein>
<dbReference type="InterPro" id="IPR037066">
    <property type="entry name" value="Plug_dom_sf"/>
</dbReference>
<gene>
    <name evidence="1" type="ORF">Tci_926888</name>
</gene>
<feature type="non-terminal residue" evidence="1">
    <location>
        <position position="95"/>
    </location>
</feature>
<organism evidence="1">
    <name type="scientific">Tanacetum cinerariifolium</name>
    <name type="common">Dalmatian daisy</name>
    <name type="synonym">Chrysanthemum cinerariifolium</name>
    <dbReference type="NCBI Taxonomy" id="118510"/>
    <lineage>
        <taxon>Eukaryota</taxon>
        <taxon>Viridiplantae</taxon>
        <taxon>Streptophyta</taxon>
        <taxon>Embryophyta</taxon>
        <taxon>Tracheophyta</taxon>
        <taxon>Spermatophyta</taxon>
        <taxon>Magnoliopsida</taxon>
        <taxon>eudicotyledons</taxon>
        <taxon>Gunneridae</taxon>
        <taxon>Pentapetalae</taxon>
        <taxon>asterids</taxon>
        <taxon>campanulids</taxon>
        <taxon>Asterales</taxon>
        <taxon>Asteraceae</taxon>
        <taxon>Asteroideae</taxon>
        <taxon>Anthemideae</taxon>
        <taxon>Anthemidinae</taxon>
        <taxon>Tanacetum</taxon>
    </lineage>
</organism>
<dbReference type="InterPro" id="IPR039426">
    <property type="entry name" value="TonB-dep_rcpt-like"/>
</dbReference>
<dbReference type="Gene3D" id="2.170.130.10">
    <property type="entry name" value="TonB-dependent receptor, plug domain"/>
    <property type="match status" value="1"/>
</dbReference>
<comment type="caution">
    <text evidence="1">The sequence shown here is derived from an EMBL/GenBank/DDBJ whole genome shotgun (WGS) entry which is preliminary data.</text>
</comment>
<dbReference type="PROSITE" id="PS52016">
    <property type="entry name" value="TONB_DEPENDENT_REC_3"/>
    <property type="match status" value="1"/>
</dbReference>
<dbReference type="InterPro" id="IPR023997">
    <property type="entry name" value="TonB-dep_OMP_SusC/RagA_CS"/>
</dbReference>